<evidence type="ECO:0000256" key="3">
    <source>
        <dbReference type="ARBA" id="ARBA00022737"/>
    </source>
</evidence>
<dbReference type="GO" id="GO:0005737">
    <property type="term" value="C:cytoplasm"/>
    <property type="evidence" value="ECO:0007669"/>
    <property type="project" value="UniProtKB-SubCell"/>
</dbReference>
<proteinExistence type="predicted"/>
<dbReference type="PANTHER" id="PTHR46227">
    <property type="entry name" value="GLUTAMATE RECEPTOR-INTERACTING PROTEIN GRIP"/>
    <property type="match status" value="1"/>
</dbReference>
<evidence type="ECO:0000259" key="4">
    <source>
        <dbReference type="PROSITE" id="PS50106"/>
    </source>
</evidence>
<dbReference type="InterPro" id="IPR001478">
    <property type="entry name" value="PDZ"/>
</dbReference>
<dbReference type="InterPro" id="IPR036034">
    <property type="entry name" value="PDZ_sf"/>
</dbReference>
<dbReference type="InterPro" id="IPR043545">
    <property type="entry name" value="GRIP1/2"/>
</dbReference>
<evidence type="ECO:0000313" key="5">
    <source>
        <dbReference type="WBParaSite" id="EVEC_0001017601-mRNA-1"/>
    </source>
</evidence>
<dbReference type="PANTHER" id="PTHR46227:SF2">
    <property type="entry name" value="FI03335P"/>
    <property type="match status" value="1"/>
</dbReference>
<name>A0A0N4VH75_ENTVE</name>
<evidence type="ECO:0000256" key="1">
    <source>
        <dbReference type="ARBA" id="ARBA00004496"/>
    </source>
</evidence>
<accession>A0A0N4VH75</accession>
<organism evidence="5">
    <name type="scientific">Enterobius vermicularis</name>
    <name type="common">Human pinworm</name>
    <dbReference type="NCBI Taxonomy" id="51028"/>
    <lineage>
        <taxon>Eukaryota</taxon>
        <taxon>Metazoa</taxon>
        <taxon>Ecdysozoa</taxon>
        <taxon>Nematoda</taxon>
        <taxon>Chromadorea</taxon>
        <taxon>Rhabditida</taxon>
        <taxon>Spirurina</taxon>
        <taxon>Oxyuridomorpha</taxon>
        <taxon>Oxyuroidea</taxon>
        <taxon>Oxyuridae</taxon>
        <taxon>Enterobius</taxon>
    </lineage>
</organism>
<dbReference type="Gene3D" id="2.30.42.10">
    <property type="match status" value="3"/>
</dbReference>
<dbReference type="SUPFAM" id="SSF50156">
    <property type="entry name" value="PDZ domain-like"/>
    <property type="match status" value="2"/>
</dbReference>
<evidence type="ECO:0000256" key="2">
    <source>
        <dbReference type="ARBA" id="ARBA00022490"/>
    </source>
</evidence>
<dbReference type="WBParaSite" id="EVEC_0001017601-mRNA-1">
    <property type="protein sequence ID" value="EVEC_0001017601-mRNA-1"/>
    <property type="gene ID" value="EVEC_0001017601"/>
</dbReference>
<dbReference type="Pfam" id="PF00595">
    <property type="entry name" value="PDZ"/>
    <property type="match status" value="2"/>
</dbReference>
<keyword evidence="3" id="KW-0677">Repeat</keyword>
<dbReference type="GO" id="GO:0098887">
    <property type="term" value="P:neurotransmitter receptor transport, endosome to postsynaptic membrane"/>
    <property type="evidence" value="ECO:0007669"/>
    <property type="project" value="TreeGrafter"/>
</dbReference>
<dbReference type="AlphaFoldDB" id="A0A0N4VH75"/>
<dbReference type="PROSITE" id="PS50106">
    <property type="entry name" value="PDZ"/>
    <property type="match status" value="2"/>
</dbReference>
<feature type="domain" description="PDZ" evidence="4">
    <location>
        <begin position="1"/>
        <end position="73"/>
    </location>
</feature>
<sequence length="252" mass="28090">LNYIDTGGSDRSYPPTVSFLRPGYIAHRCDQLQIGEQLTHVNNIAVQDLTHDEVLSILRNAGTEVSLRVEYDLNQPYFLWPPNSMRKCTDITLERDQDGFGLTLRGGAYGPDKNKSRPITITNIRIGGPAHKEGRLRVGDRILCINGVDVFSATLATAQKLLDETVHIVNLTVEYSVAVFENLHKESGPLIIELEKRPETDFGVRLKVEAQKVGSLSKRMILVDSITAASTADRSEIIDVEKTPKRKEEKGH</sequence>
<dbReference type="SMART" id="SM00228">
    <property type="entry name" value="PDZ"/>
    <property type="match status" value="2"/>
</dbReference>
<reference evidence="5" key="1">
    <citation type="submission" date="2017-02" db="UniProtKB">
        <authorList>
            <consortium name="WormBaseParasite"/>
        </authorList>
    </citation>
    <scope>IDENTIFICATION</scope>
</reference>
<comment type="subcellular location">
    <subcellularLocation>
        <location evidence="1">Cytoplasm</location>
    </subcellularLocation>
</comment>
<keyword evidence="2" id="KW-0963">Cytoplasm</keyword>
<protein>
    <submittedName>
        <fullName evidence="5">PDZ domain-containing protein</fullName>
    </submittedName>
</protein>
<feature type="domain" description="PDZ" evidence="4">
    <location>
        <begin position="90"/>
        <end position="177"/>
    </location>
</feature>